<organism evidence="1">
    <name type="scientific">Timema poppense</name>
    <name type="common">Walking stick</name>
    <dbReference type="NCBI Taxonomy" id="170557"/>
    <lineage>
        <taxon>Eukaryota</taxon>
        <taxon>Metazoa</taxon>
        <taxon>Ecdysozoa</taxon>
        <taxon>Arthropoda</taxon>
        <taxon>Hexapoda</taxon>
        <taxon>Insecta</taxon>
        <taxon>Pterygota</taxon>
        <taxon>Neoptera</taxon>
        <taxon>Polyneoptera</taxon>
        <taxon>Phasmatodea</taxon>
        <taxon>Timematodea</taxon>
        <taxon>Timematoidea</taxon>
        <taxon>Timematidae</taxon>
        <taxon>Timema</taxon>
    </lineage>
</organism>
<dbReference type="EMBL" id="OD001928">
    <property type="protein sequence ID" value="CAD7403600.1"/>
    <property type="molecule type" value="Genomic_DNA"/>
</dbReference>
<proteinExistence type="predicted"/>
<accession>A0A7R9H0J1</accession>
<dbReference type="AlphaFoldDB" id="A0A7R9H0J1"/>
<protein>
    <submittedName>
        <fullName evidence="1">Uncharacterized protein</fullName>
    </submittedName>
</protein>
<sequence length="130" mass="15214">MIFFIAMLDFCDLKTENIEEYGPNLKILPSNDQIKELQTILRDRDPSRSAFKFYADRLGLTNLRPVCKDDAEHGQSTGRVLAKHELEHRLSLVDALLERLADSHRSLDQLKKYWNNMKVRRKKELGEETL</sequence>
<name>A0A7R9H0J1_TIMPO</name>
<dbReference type="Gene3D" id="3.40.50.2020">
    <property type="match status" value="1"/>
</dbReference>
<dbReference type="InterPro" id="IPR029057">
    <property type="entry name" value="PRTase-like"/>
</dbReference>
<reference evidence="1" key="1">
    <citation type="submission" date="2020-11" db="EMBL/GenBank/DDBJ databases">
        <authorList>
            <person name="Tran Van P."/>
        </authorList>
    </citation>
    <scope>NUCLEOTIDE SEQUENCE</scope>
</reference>
<evidence type="ECO:0000313" key="1">
    <source>
        <dbReference type="EMBL" id="CAD7403600.1"/>
    </source>
</evidence>
<gene>
    <name evidence="1" type="ORF">TPSB3V08_LOCUS4125</name>
</gene>